<dbReference type="SUPFAM" id="SSF48173">
    <property type="entry name" value="Cryptochrome/photolyase FAD-binding domain"/>
    <property type="match status" value="1"/>
</dbReference>
<evidence type="ECO:0000256" key="2">
    <source>
        <dbReference type="ARBA" id="ARBA00001974"/>
    </source>
</evidence>
<dbReference type="Gene3D" id="1.25.40.80">
    <property type="match status" value="1"/>
</dbReference>
<proteinExistence type="inferred from homology"/>
<evidence type="ECO:0000313" key="8">
    <source>
        <dbReference type="EMBL" id="MBO1074263.1"/>
    </source>
</evidence>
<reference evidence="8 9" key="1">
    <citation type="submission" date="2020-09" db="EMBL/GenBank/DDBJ databases">
        <title>Roseomonas.</title>
        <authorList>
            <person name="Zhu W."/>
        </authorList>
    </citation>
    <scope>NUCLEOTIDE SEQUENCE [LARGE SCALE GENOMIC DNA]</scope>
    <source>
        <strain evidence="8 9">1311</strain>
    </source>
</reference>
<name>A0ABS3K9W7_9PROT</name>
<dbReference type="InterPro" id="IPR018394">
    <property type="entry name" value="DNA_photolyase_1_CS_C"/>
</dbReference>
<dbReference type="Proteomes" id="UP001518990">
    <property type="component" value="Unassembled WGS sequence"/>
</dbReference>
<comment type="similarity">
    <text evidence="6">Belongs to the DNA photolyase family.</text>
</comment>
<dbReference type="InterPro" id="IPR006050">
    <property type="entry name" value="DNA_photolyase_N"/>
</dbReference>
<protein>
    <submittedName>
        <fullName evidence="8">Deoxyribodipyrimidine photo-lyase</fullName>
    </submittedName>
</protein>
<dbReference type="PRINTS" id="PR00147">
    <property type="entry name" value="DNAPHOTLYASE"/>
</dbReference>
<evidence type="ECO:0000256" key="4">
    <source>
        <dbReference type="ARBA" id="ARBA00022827"/>
    </source>
</evidence>
<dbReference type="Pfam" id="PF03441">
    <property type="entry name" value="FAD_binding_7"/>
    <property type="match status" value="1"/>
</dbReference>
<evidence type="ECO:0000256" key="3">
    <source>
        <dbReference type="ARBA" id="ARBA00022630"/>
    </source>
</evidence>
<sequence>MSGSLSPAILWFRDDLRLSDNPPLHAAAAQPVLPVYVLDDDGAGTWAAGGAQRWWLHHSLAALTDSLRQRGVELLLLRGRAERLIPELAARLGAPAVNATASVAPWARRRDAAVAEALGRQGRALLLHNPLLADPDRLRTGQGKPYSVYTPFARAVMNLGEPPPPIPAPDALRGTGRDIQGLALDELGLLPRAPNPDWARAFHDLWQPGEAGARARLEAFLEDALGDYPEGRNRPGEDGSSRLSAHLRWGEISPRQVWHAARDAGLPATATQAFLKEILWREFAQHMLWHRPEMPEQPLHASYAYFPYRRDAGTQRAWRRGITGYPLVDAGMRQLWRLGWMHNRVRMICASFFIKHLLQPWQDGAAWFWDTLVDADLASNAFNWQWVAGCGADAAPFFRVFNPILQGESFDPRGEYVRHFVPELARLPDKWLHRPWEAPAEVLRTAGLRLGEDYPLPVIDHATGRARALEALAEMRKAAA</sequence>
<dbReference type="PROSITE" id="PS51645">
    <property type="entry name" value="PHR_CRY_ALPHA_BETA"/>
    <property type="match status" value="1"/>
</dbReference>
<evidence type="ECO:0000256" key="6">
    <source>
        <dbReference type="RuleBase" id="RU004182"/>
    </source>
</evidence>
<keyword evidence="3 6" id="KW-0285">Flavoprotein</keyword>
<evidence type="ECO:0000259" key="7">
    <source>
        <dbReference type="PROSITE" id="PS51645"/>
    </source>
</evidence>
<dbReference type="RefSeq" id="WP_207445858.1">
    <property type="nucleotide sequence ID" value="NZ_CP061091.1"/>
</dbReference>
<evidence type="ECO:0000256" key="5">
    <source>
        <dbReference type="ARBA" id="ARBA00022991"/>
    </source>
</evidence>
<evidence type="ECO:0000256" key="1">
    <source>
        <dbReference type="ARBA" id="ARBA00001932"/>
    </source>
</evidence>
<feature type="domain" description="Photolyase/cryptochrome alpha/beta" evidence="7">
    <location>
        <begin position="6"/>
        <end position="133"/>
    </location>
</feature>
<dbReference type="PANTHER" id="PTHR11455:SF9">
    <property type="entry name" value="CRYPTOCHROME CIRCADIAN CLOCK 5 ISOFORM X1"/>
    <property type="match status" value="1"/>
</dbReference>
<dbReference type="InterPro" id="IPR036134">
    <property type="entry name" value="Crypto/Photolyase_FAD-like_sf"/>
</dbReference>
<dbReference type="InterPro" id="IPR036155">
    <property type="entry name" value="Crypto/Photolyase_N_sf"/>
</dbReference>
<comment type="cofactor">
    <cofactor evidence="2">
        <name>FAD</name>
        <dbReference type="ChEBI" id="CHEBI:57692"/>
    </cofactor>
</comment>
<dbReference type="InterPro" id="IPR014729">
    <property type="entry name" value="Rossmann-like_a/b/a_fold"/>
</dbReference>
<organism evidence="8 9">
    <name type="scientific">Roseomonas marmotae</name>
    <dbReference type="NCBI Taxonomy" id="2768161"/>
    <lineage>
        <taxon>Bacteria</taxon>
        <taxon>Pseudomonadati</taxon>
        <taxon>Pseudomonadota</taxon>
        <taxon>Alphaproteobacteria</taxon>
        <taxon>Acetobacterales</taxon>
        <taxon>Roseomonadaceae</taxon>
        <taxon>Roseomonas</taxon>
    </lineage>
</organism>
<keyword evidence="5 6" id="KW-0157">Chromophore</keyword>
<dbReference type="InterPro" id="IPR005101">
    <property type="entry name" value="Cryptochr/Photolyase_FAD-bd"/>
</dbReference>
<keyword evidence="4 6" id="KW-0274">FAD</keyword>
<dbReference type="Pfam" id="PF00875">
    <property type="entry name" value="DNA_photolyase"/>
    <property type="match status" value="1"/>
</dbReference>
<accession>A0ABS3K9W7</accession>
<dbReference type="EMBL" id="JACTNF010000005">
    <property type="protein sequence ID" value="MBO1074263.1"/>
    <property type="molecule type" value="Genomic_DNA"/>
</dbReference>
<dbReference type="SUPFAM" id="SSF52425">
    <property type="entry name" value="Cryptochrome/photolyase, N-terminal domain"/>
    <property type="match status" value="1"/>
</dbReference>
<dbReference type="Gene3D" id="3.40.50.620">
    <property type="entry name" value="HUPs"/>
    <property type="match status" value="1"/>
</dbReference>
<dbReference type="PANTHER" id="PTHR11455">
    <property type="entry name" value="CRYPTOCHROME"/>
    <property type="match status" value="1"/>
</dbReference>
<dbReference type="InterPro" id="IPR002081">
    <property type="entry name" value="Cryptochrome/DNA_photolyase_1"/>
</dbReference>
<keyword evidence="9" id="KW-1185">Reference proteome</keyword>
<dbReference type="Gene3D" id="1.10.579.10">
    <property type="entry name" value="DNA Cyclobutane Dipyrimidine Photolyase, subunit A, domain 3"/>
    <property type="match status" value="1"/>
</dbReference>
<evidence type="ECO:0000313" key="9">
    <source>
        <dbReference type="Proteomes" id="UP001518990"/>
    </source>
</evidence>
<gene>
    <name evidence="8" type="ORF">IAI60_06560</name>
</gene>
<comment type="cofactor">
    <cofactor evidence="1">
        <name>(6R)-5,10-methylene-5,6,7,8-tetrahydrofolate</name>
        <dbReference type="ChEBI" id="CHEBI:15636"/>
    </cofactor>
</comment>
<dbReference type="PROSITE" id="PS00691">
    <property type="entry name" value="DNA_PHOTOLYASES_1_2"/>
    <property type="match status" value="1"/>
</dbReference>
<comment type="caution">
    <text evidence="8">The sequence shown here is derived from an EMBL/GenBank/DDBJ whole genome shotgun (WGS) entry which is preliminary data.</text>
</comment>
<dbReference type="PROSITE" id="PS00394">
    <property type="entry name" value="DNA_PHOTOLYASES_1_1"/>
    <property type="match status" value="1"/>
</dbReference>